<dbReference type="Proteomes" id="UP000265520">
    <property type="component" value="Unassembled WGS sequence"/>
</dbReference>
<keyword evidence="2" id="KW-1185">Reference proteome</keyword>
<name>A0A392MAY6_9FABA</name>
<sequence length="75" mass="7879">MLAEVVEQTNELNDAKYGNGGYGTDNPGSVVAYSVHGGCHYGCCAPGNIGLQKCNRCCSYAGEAVDVESEDNTRD</sequence>
<reference evidence="1 2" key="1">
    <citation type="journal article" date="2018" name="Front. Plant Sci.">
        <title>Red Clover (Trifolium pratense) and Zigzag Clover (T. medium) - A Picture of Genomic Similarities and Differences.</title>
        <authorList>
            <person name="Dluhosova J."/>
            <person name="Istvanek J."/>
            <person name="Nedelnik J."/>
            <person name="Repkova J."/>
        </authorList>
    </citation>
    <scope>NUCLEOTIDE SEQUENCE [LARGE SCALE GENOMIC DNA]</scope>
    <source>
        <strain evidence="2">cv. 10/8</strain>
        <tissue evidence="1">Leaf</tissue>
    </source>
</reference>
<evidence type="ECO:0000313" key="1">
    <source>
        <dbReference type="EMBL" id="MCH84670.1"/>
    </source>
</evidence>
<comment type="caution">
    <text evidence="1">The sequence shown here is derived from an EMBL/GenBank/DDBJ whole genome shotgun (WGS) entry which is preliminary data.</text>
</comment>
<accession>A0A392MAY6</accession>
<dbReference type="AlphaFoldDB" id="A0A392MAY6"/>
<organism evidence="1 2">
    <name type="scientific">Trifolium medium</name>
    <dbReference type="NCBI Taxonomy" id="97028"/>
    <lineage>
        <taxon>Eukaryota</taxon>
        <taxon>Viridiplantae</taxon>
        <taxon>Streptophyta</taxon>
        <taxon>Embryophyta</taxon>
        <taxon>Tracheophyta</taxon>
        <taxon>Spermatophyta</taxon>
        <taxon>Magnoliopsida</taxon>
        <taxon>eudicotyledons</taxon>
        <taxon>Gunneridae</taxon>
        <taxon>Pentapetalae</taxon>
        <taxon>rosids</taxon>
        <taxon>fabids</taxon>
        <taxon>Fabales</taxon>
        <taxon>Fabaceae</taxon>
        <taxon>Papilionoideae</taxon>
        <taxon>50 kb inversion clade</taxon>
        <taxon>NPAAA clade</taxon>
        <taxon>Hologalegina</taxon>
        <taxon>IRL clade</taxon>
        <taxon>Trifolieae</taxon>
        <taxon>Trifolium</taxon>
    </lineage>
</organism>
<protein>
    <submittedName>
        <fullName evidence="1">Uncharacterized protein</fullName>
    </submittedName>
</protein>
<evidence type="ECO:0000313" key="2">
    <source>
        <dbReference type="Proteomes" id="UP000265520"/>
    </source>
</evidence>
<dbReference type="EMBL" id="LXQA010007192">
    <property type="protein sequence ID" value="MCH84670.1"/>
    <property type="molecule type" value="Genomic_DNA"/>
</dbReference>
<gene>
    <name evidence="1" type="ORF">A2U01_0005505</name>
</gene>
<proteinExistence type="predicted"/>